<feature type="domain" description="VOC" evidence="1">
    <location>
        <begin position="14"/>
        <end position="129"/>
    </location>
</feature>
<dbReference type="PANTHER" id="PTHR35908:SF1">
    <property type="entry name" value="CONSERVED PROTEIN"/>
    <property type="match status" value="1"/>
</dbReference>
<dbReference type="CDD" id="cd06587">
    <property type="entry name" value="VOC"/>
    <property type="match status" value="1"/>
</dbReference>
<sequence>MVHRPTRYAGREDTELVIVLDCTDLRRSAAFWTAALGYVADPLADDDAYLALLPATGEGIEVLLQKVPEAKTGKNRVHLDLRTTDLERELARLIEAGARHTTGLPVEEDGWTWYVLQDPDGNEFCVLRPGQDGDV</sequence>
<proteinExistence type="predicted"/>
<protein>
    <submittedName>
        <fullName evidence="2">VOC family protein</fullName>
    </submittedName>
</protein>
<organism evidence="2 3">
    <name type="scientific">Actinospica durhamensis</name>
    <dbReference type="NCBI Taxonomy" id="1508375"/>
    <lineage>
        <taxon>Bacteria</taxon>
        <taxon>Bacillati</taxon>
        <taxon>Actinomycetota</taxon>
        <taxon>Actinomycetes</taxon>
        <taxon>Catenulisporales</taxon>
        <taxon>Actinospicaceae</taxon>
        <taxon>Actinospica</taxon>
    </lineage>
</organism>
<dbReference type="Gene3D" id="3.10.180.10">
    <property type="entry name" value="2,3-Dihydroxybiphenyl 1,2-Dioxygenase, domain 1"/>
    <property type="match status" value="1"/>
</dbReference>
<dbReference type="InterPro" id="IPR029068">
    <property type="entry name" value="Glyas_Bleomycin-R_OHBP_Dase"/>
</dbReference>
<dbReference type="Proteomes" id="UP000675781">
    <property type="component" value="Unassembled WGS sequence"/>
</dbReference>
<dbReference type="AlphaFoldDB" id="A0A941EMK6"/>
<name>A0A941EMK6_9ACTN</name>
<evidence type="ECO:0000259" key="1">
    <source>
        <dbReference type="PROSITE" id="PS51819"/>
    </source>
</evidence>
<comment type="caution">
    <text evidence="2">The sequence shown here is derived from an EMBL/GenBank/DDBJ whole genome shotgun (WGS) entry which is preliminary data.</text>
</comment>
<evidence type="ECO:0000313" key="2">
    <source>
        <dbReference type="EMBL" id="MBR7833148.1"/>
    </source>
</evidence>
<evidence type="ECO:0000313" key="3">
    <source>
        <dbReference type="Proteomes" id="UP000675781"/>
    </source>
</evidence>
<keyword evidence="3" id="KW-1185">Reference proteome</keyword>
<reference evidence="2" key="1">
    <citation type="submission" date="2021-04" db="EMBL/GenBank/DDBJ databases">
        <title>Genome based classification of Actinospica acidithermotolerans sp. nov., an actinobacterium isolated from an Indonesian hot spring.</title>
        <authorList>
            <person name="Kusuma A.B."/>
            <person name="Putra K.E."/>
            <person name="Nafisah S."/>
            <person name="Loh J."/>
            <person name="Nouioui I."/>
            <person name="Goodfellow M."/>
        </authorList>
    </citation>
    <scope>NUCLEOTIDE SEQUENCE</scope>
    <source>
        <strain evidence="2">CSCA 57</strain>
    </source>
</reference>
<dbReference type="Pfam" id="PF18029">
    <property type="entry name" value="Glyoxalase_6"/>
    <property type="match status" value="1"/>
</dbReference>
<dbReference type="PANTHER" id="PTHR35908">
    <property type="entry name" value="HYPOTHETICAL FUSION PROTEIN"/>
    <property type="match status" value="1"/>
</dbReference>
<dbReference type="EMBL" id="JAGSOG010000023">
    <property type="protein sequence ID" value="MBR7833148.1"/>
    <property type="molecule type" value="Genomic_DNA"/>
</dbReference>
<accession>A0A941EMK6</accession>
<dbReference type="RefSeq" id="WP_212527673.1">
    <property type="nucleotide sequence ID" value="NZ_JAGSOG010000023.1"/>
</dbReference>
<gene>
    <name evidence="2" type="ORF">KDL01_07725</name>
</gene>
<dbReference type="SUPFAM" id="SSF54593">
    <property type="entry name" value="Glyoxalase/Bleomycin resistance protein/Dihydroxybiphenyl dioxygenase"/>
    <property type="match status" value="1"/>
</dbReference>
<dbReference type="PROSITE" id="PS51819">
    <property type="entry name" value="VOC"/>
    <property type="match status" value="1"/>
</dbReference>
<dbReference type="InterPro" id="IPR037523">
    <property type="entry name" value="VOC_core"/>
</dbReference>
<dbReference type="InterPro" id="IPR041581">
    <property type="entry name" value="Glyoxalase_6"/>
</dbReference>